<dbReference type="InterPro" id="IPR026156">
    <property type="entry name" value="FNIP_fam"/>
</dbReference>
<evidence type="ECO:0000256" key="3">
    <source>
        <dbReference type="ARBA" id="ARBA00007541"/>
    </source>
</evidence>
<evidence type="ECO:0000313" key="9">
    <source>
        <dbReference type="Proteomes" id="UP000494165"/>
    </source>
</evidence>
<keyword evidence="4" id="KW-0963">Cytoplasm</keyword>
<keyword evidence="9" id="KW-1185">Reference proteome</keyword>
<proteinExistence type="inferred from homology"/>
<dbReference type="PANTHER" id="PTHR21634:SF9">
    <property type="entry name" value="RE13835P"/>
    <property type="match status" value="1"/>
</dbReference>
<comment type="similarity">
    <text evidence="3">Belongs to the FNIP family.</text>
</comment>
<gene>
    <name evidence="8" type="ORF">CLODIP_2_CD03550</name>
</gene>
<accession>A0A8S1BYI0</accession>
<dbReference type="InterPro" id="IPR028084">
    <property type="entry name" value="FNIP_N_dom"/>
</dbReference>
<evidence type="ECO:0000256" key="5">
    <source>
        <dbReference type="ARBA" id="ARBA00023136"/>
    </source>
</evidence>
<dbReference type="OrthoDB" id="10051712at2759"/>
<dbReference type="Proteomes" id="UP000494165">
    <property type="component" value="Unassembled WGS sequence"/>
</dbReference>
<dbReference type="InterPro" id="IPR028085">
    <property type="entry name" value="FNIP_mid_dom"/>
</dbReference>
<dbReference type="InterPro" id="IPR028086">
    <property type="entry name" value="FNIP_C_dom"/>
</dbReference>
<dbReference type="AlphaFoldDB" id="A0A8S1BYI0"/>
<protein>
    <recommendedName>
        <fullName evidence="7">UDENN FNIP1/2-type domain-containing protein</fullName>
    </recommendedName>
</protein>
<dbReference type="GO" id="GO:0005765">
    <property type="term" value="C:lysosomal membrane"/>
    <property type="evidence" value="ECO:0007669"/>
    <property type="project" value="UniProtKB-SubCell"/>
</dbReference>
<evidence type="ECO:0000256" key="6">
    <source>
        <dbReference type="ARBA" id="ARBA00023228"/>
    </source>
</evidence>
<comment type="caution">
    <text evidence="8">The sequence shown here is derived from an EMBL/GenBank/DDBJ whole genome shotgun (WGS) entry which is preliminary data.</text>
</comment>
<keyword evidence="6" id="KW-0458">Lysosome</keyword>
<evidence type="ECO:0000256" key="2">
    <source>
        <dbReference type="ARBA" id="ARBA00004656"/>
    </source>
</evidence>
<evidence type="ECO:0000259" key="7">
    <source>
        <dbReference type="PROSITE" id="PS51836"/>
    </source>
</evidence>
<dbReference type="GO" id="GO:0051087">
    <property type="term" value="F:protein-folding chaperone binding"/>
    <property type="evidence" value="ECO:0007669"/>
    <property type="project" value="TreeGrafter"/>
</dbReference>
<feature type="domain" description="UDENN FNIP1/2-type" evidence="7">
    <location>
        <begin position="37"/>
        <end position="863"/>
    </location>
</feature>
<dbReference type="PANTHER" id="PTHR21634">
    <property type="entry name" value="RE13835P"/>
    <property type="match status" value="1"/>
</dbReference>
<dbReference type="EMBL" id="CADEPI010000017">
    <property type="protein sequence ID" value="CAB3364766.1"/>
    <property type="molecule type" value="Genomic_DNA"/>
</dbReference>
<evidence type="ECO:0000313" key="8">
    <source>
        <dbReference type="EMBL" id="CAB3364766.1"/>
    </source>
</evidence>
<keyword evidence="5" id="KW-0472">Membrane</keyword>
<evidence type="ECO:0000256" key="1">
    <source>
        <dbReference type="ARBA" id="ARBA00004496"/>
    </source>
</evidence>
<dbReference type="Pfam" id="PF14636">
    <property type="entry name" value="FNIP_N"/>
    <property type="match status" value="1"/>
</dbReference>
<dbReference type="PROSITE" id="PS51836">
    <property type="entry name" value="DENN_FNIP12"/>
    <property type="match status" value="1"/>
</dbReference>
<organism evidence="8 9">
    <name type="scientific">Cloeon dipterum</name>
    <dbReference type="NCBI Taxonomy" id="197152"/>
    <lineage>
        <taxon>Eukaryota</taxon>
        <taxon>Metazoa</taxon>
        <taxon>Ecdysozoa</taxon>
        <taxon>Arthropoda</taxon>
        <taxon>Hexapoda</taxon>
        <taxon>Insecta</taxon>
        <taxon>Pterygota</taxon>
        <taxon>Palaeoptera</taxon>
        <taxon>Ephemeroptera</taxon>
        <taxon>Pisciforma</taxon>
        <taxon>Baetidae</taxon>
        <taxon>Cloeon</taxon>
    </lineage>
</organism>
<sequence>MALLNKLFPNKRSKSRPHFALFGRNDDTDESWVPFAFGPDQVRVLLFRECELRRRKILFDSSSVQKIAIESNKVSRKFPSLLRSETKKTDPVFVEVTNGFGYKYTRPTEIIDLAAISDMIFGTVPLNFQGASMKMHCLQNPHRLMCTKVFPSPSASSQHTQQKNSDDSVGCASGVSFGESIVMNLSLEGANLDKKASEGDSGFSGAASFKSASLGSNYNNSWSLGEPQPDSRESSFNSVGSWLPSHSSGSLSSLQRRFLKHVATSMENAEELPNFSPSKDAKRSKLGLAVVVRFSGNEDLDQNQQDFFFDHMPVLDSIIRRMHAVVEKAYCNRERYVHLMKAGADELQESVANLFSSPRLPRPVWLGLMTASSEKAHTSLAQTFLNDLCLLLASLDTKSAHFFVSTLVTAVLTYHLGWVSTVLPGTAPPLNRQHLSSPNKMLDSLAKCHPYNALWAQFGDLKGALGHPLRVARTIVTGSESDILNRLVRMLSYFIRCGSISKNCEERLSSDDCSQDLLLQSNCSKPLTSNGTEVSTCTLVGQEPSLGLRRNASLLAGASAVSSLYPSLSDVDIISDKVSRLCRVPAEAIMWHVNNLSSPQQARVEAVKQNSAPSEENKLVAEEFAEHGVVFVVGDDDKIDSSPDSGSGTMEKYVAELIKDCAVECVGDFNEDQEGPRLLEIPIPPSEVRLPQPYNGFAASLMGYSSLTYNPDLVVQACTQDLSEWKEKLKRDLMLASYQPLFEKETVAEAICVLGNVNKWEVQIVSSHTYIAERNSNNLGVRQGMSQLVADMLESVHHLWKFGTPPEYCLQHIESKLREICLHSHALAQLLLATDLCEMTQLTTALNLEANDVPLLLAVASTHTPEVTQRYGLSFQ</sequence>
<comment type="subcellular location">
    <subcellularLocation>
        <location evidence="1">Cytoplasm</location>
    </subcellularLocation>
    <subcellularLocation>
        <location evidence="2">Lysosome membrane</location>
    </subcellularLocation>
</comment>
<reference evidence="8 9" key="1">
    <citation type="submission" date="2020-04" db="EMBL/GenBank/DDBJ databases">
        <authorList>
            <person name="Alioto T."/>
            <person name="Alioto T."/>
            <person name="Gomez Garrido J."/>
        </authorList>
    </citation>
    <scope>NUCLEOTIDE SEQUENCE [LARGE SCALE GENOMIC DNA]</scope>
</reference>
<dbReference type="InterPro" id="IPR037545">
    <property type="entry name" value="DENN_FNIP1/2"/>
</dbReference>
<dbReference type="Pfam" id="PF14637">
    <property type="entry name" value="FNIP_M"/>
    <property type="match status" value="1"/>
</dbReference>
<evidence type="ECO:0000256" key="4">
    <source>
        <dbReference type="ARBA" id="ARBA00022490"/>
    </source>
</evidence>
<dbReference type="Pfam" id="PF14638">
    <property type="entry name" value="FNIP_C"/>
    <property type="match status" value="1"/>
</dbReference>
<dbReference type="GO" id="GO:0042030">
    <property type="term" value="F:ATPase inhibitor activity"/>
    <property type="evidence" value="ECO:0007669"/>
    <property type="project" value="TreeGrafter"/>
</dbReference>
<dbReference type="PRINTS" id="PR02073">
    <property type="entry name" value="FOLLICULNIP1"/>
</dbReference>
<name>A0A8S1BYI0_9INSE</name>